<dbReference type="GO" id="GO:0016151">
    <property type="term" value="F:nickel cation binding"/>
    <property type="evidence" value="ECO:0007669"/>
    <property type="project" value="UniProtKB-UniRule"/>
</dbReference>
<evidence type="ECO:0000256" key="1">
    <source>
        <dbReference type="ARBA" id="ARBA00007177"/>
    </source>
</evidence>
<comment type="function">
    <text evidence="3">Required for maturation of urease via the functional incorporation of the urease nickel metallocenter.</text>
</comment>
<reference evidence="9" key="2">
    <citation type="submission" date="2017-09" db="EMBL/GenBank/DDBJ databases">
        <title>FDA dAtabase for Regulatory Grade micrObial Sequences (FDA-ARGOS): Supporting development and validation of Infectious Disease Dx tests.</title>
        <authorList>
            <person name="Minogue T."/>
            <person name="Wolcott M."/>
            <person name="Wasieloski L."/>
            <person name="Aguilar W."/>
            <person name="Moore D."/>
            <person name="Tallon L."/>
            <person name="Sadzewicz L."/>
            <person name="Ott S."/>
            <person name="Zhao X."/>
            <person name="Nagaraj S."/>
            <person name="Vavikolanu K."/>
            <person name="Aluvathingal J."/>
            <person name="Nadendla S."/>
            <person name="Sichtig H."/>
        </authorList>
    </citation>
    <scope>NUCLEOTIDE SEQUENCE [LARGE SCALE GENOMIC DNA]</scope>
    <source>
        <strain evidence="9">FDAARGOS_390</strain>
    </source>
</reference>
<dbReference type="EMBL" id="PDDY01000004">
    <property type="protein sequence ID" value="PEH39391.1"/>
    <property type="molecule type" value="Genomic_DNA"/>
</dbReference>
<dbReference type="AlphaFoldDB" id="A0A095FJA8"/>
<proteinExistence type="inferred from homology"/>
<dbReference type="PANTHER" id="PTHR33643:SF1">
    <property type="entry name" value="UREASE ACCESSORY PROTEIN D"/>
    <property type="match status" value="1"/>
</dbReference>
<sequence>MSAHDPHAPASPDSATTGAAAKKSWRATLELGFERQSAQRTALVHRRHDGPLRIQRPLYPEGDAICHAVIVHPPGGVAGGDRLDIAVRVGAGSHAVITTPGATKWYKSNGLDARQRIAIEVGDDARLDWLPQNNLFFDAAQASLEFSLTLGERASVIGWDVSQLGRQAAGETWSVGRIASYARIVGADGQPLWVERAHLGATEPLRETPQGLAGFPVYGTLWAIGDACTDALAESLAPTLPFTDTLRAGATCVAPRVMLVRALAGSVEALQQLFVEQWTRLRPVVHGVEAKPLRLWQT</sequence>
<keyword evidence="2 3" id="KW-0143">Chaperone</keyword>
<evidence type="ECO:0000313" key="7">
    <source>
        <dbReference type="EMBL" id="UWX70970.1"/>
    </source>
</evidence>
<protein>
    <recommendedName>
        <fullName evidence="3">Urease accessory protein UreD</fullName>
    </recommendedName>
</protein>
<comment type="subcellular location">
    <subcellularLocation>
        <location evidence="3">Cytoplasm</location>
    </subcellularLocation>
</comment>
<dbReference type="Proteomes" id="UP000029590">
    <property type="component" value="Unassembled WGS sequence"/>
</dbReference>
<dbReference type="RefSeq" id="WP_036048009.1">
    <property type="nucleotide sequence ID" value="NZ_CADEPO010000004.1"/>
</dbReference>
<dbReference type="InterPro" id="IPR002669">
    <property type="entry name" value="UreD"/>
</dbReference>
<dbReference type="KEGG" id="bgo:BM43_2201"/>
<evidence type="ECO:0000313" key="6">
    <source>
        <dbReference type="EMBL" id="PEH39391.1"/>
    </source>
</evidence>
<keyword evidence="3" id="KW-0996">Nickel insertion</keyword>
<accession>A0A095FJA8</accession>
<comment type="subunit">
    <text evidence="3">UreD, UreF and UreG form a complex that acts as a GTP-hydrolysis-dependent molecular chaperone, activating the urease apoprotein by helping to assemble the nickel containing metallocenter of UreC. The UreE protein probably delivers the nickel.</text>
</comment>
<dbReference type="PANTHER" id="PTHR33643">
    <property type="entry name" value="UREASE ACCESSORY PROTEIN D"/>
    <property type="match status" value="1"/>
</dbReference>
<keyword evidence="3" id="KW-0963">Cytoplasm</keyword>
<evidence type="ECO:0000313" key="5">
    <source>
        <dbReference type="EMBL" id="KGC17060.1"/>
    </source>
</evidence>
<dbReference type="EMBL" id="CP104214">
    <property type="protein sequence ID" value="UWX70970.1"/>
    <property type="molecule type" value="Genomic_DNA"/>
</dbReference>
<evidence type="ECO:0000256" key="3">
    <source>
        <dbReference type="HAMAP-Rule" id="MF_01384"/>
    </source>
</evidence>
<evidence type="ECO:0000256" key="4">
    <source>
        <dbReference type="SAM" id="MobiDB-lite"/>
    </source>
</evidence>
<gene>
    <name evidence="3" type="primary">ureD</name>
    <name evidence="6" type="ORF">CRM94_34515</name>
    <name evidence="5" type="ORF">DM48_3441</name>
    <name evidence="7" type="ORF">NYZ96_04145</name>
</gene>
<reference evidence="7" key="4">
    <citation type="submission" date="2022-09" db="EMBL/GenBank/DDBJ databases">
        <title>Genomic of Burkholderia gladioli.</title>
        <authorList>
            <person name="Wu H."/>
        </authorList>
    </citation>
    <scope>NUCLEOTIDE SEQUENCE</scope>
    <source>
        <strain evidence="7">ZN-S4</strain>
    </source>
</reference>
<reference evidence="5 8" key="1">
    <citation type="submission" date="2014-04" db="EMBL/GenBank/DDBJ databases">
        <authorList>
            <person name="Bishop-Lilly K.A."/>
            <person name="Broomall S.M."/>
            <person name="Chain P.S."/>
            <person name="Chertkov O."/>
            <person name="Coyne S.R."/>
            <person name="Daligault H.E."/>
            <person name="Davenport K.W."/>
            <person name="Erkkila T."/>
            <person name="Frey K.G."/>
            <person name="Gibbons H.S."/>
            <person name="Gu W."/>
            <person name="Jaissle J."/>
            <person name="Johnson S.L."/>
            <person name="Koroleva G.I."/>
            <person name="Ladner J.T."/>
            <person name="Lo C.-C."/>
            <person name="Minogue T.D."/>
            <person name="Munk C."/>
            <person name="Palacios G.F."/>
            <person name="Redden C.L."/>
            <person name="Rosenzweig C.N."/>
            <person name="Scholz M.B."/>
            <person name="Teshima H."/>
            <person name="Xu Y."/>
        </authorList>
    </citation>
    <scope>NUCLEOTIDE SEQUENCE [LARGE SCALE GENOMIC DNA]</scope>
    <source>
        <strain evidence="5">Gladioli</strain>
        <strain evidence="8">gladioli</strain>
    </source>
</reference>
<feature type="region of interest" description="Disordered" evidence="4">
    <location>
        <begin position="1"/>
        <end position="21"/>
    </location>
</feature>
<comment type="similarity">
    <text evidence="1 3">Belongs to the UreD family.</text>
</comment>
<dbReference type="Proteomes" id="UP001059745">
    <property type="component" value="Chromosome 1"/>
</dbReference>
<dbReference type="GeneID" id="66456705"/>
<organism evidence="6 9">
    <name type="scientific">Burkholderia gladioli</name>
    <name type="common">Pseudomonas marginata</name>
    <name type="synonym">Phytomonas marginata</name>
    <dbReference type="NCBI Taxonomy" id="28095"/>
    <lineage>
        <taxon>Bacteria</taxon>
        <taxon>Pseudomonadati</taxon>
        <taxon>Pseudomonadota</taxon>
        <taxon>Betaproteobacteria</taxon>
        <taxon>Burkholderiales</taxon>
        <taxon>Burkholderiaceae</taxon>
        <taxon>Burkholderia</taxon>
    </lineage>
</organism>
<evidence type="ECO:0000313" key="8">
    <source>
        <dbReference type="Proteomes" id="UP000029590"/>
    </source>
</evidence>
<name>A0A095FJA8_BURGA</name>
<dbReference type="GO" id="GO:0005737">
    <property type="term" value="C:cytoplasm"/>
    <property type="evidence" value="ECO:0007669"/>
    <property type="project" value="UniProtKB-SubCell"/>
</dbReference>
<reference evidence="6" key="3">
    <citation type="submission" date="2017-09" db="EMBL/GenBank/DDBJ databases">
        <title>FDA dAtabase for Regulatory Grade micrObial Sequences (FDA-ARGOS): Supporting development and validation of Infectious Disease Dx tests.</title>
        <authorList>
            <person name="Minogue T."/>
            <person name="Wolcott M."/>
            <person name="Wasieloski L."/>
            <person name="Aguilar W."/>
            <person name="Moore D."/>
            <person name="Tallon L.J."/>
            <person name="Sadzewicz L."/>
            <person name="Ott S."/>
            <person name="Zhao X."/>
            <person name="Nagaraj S."/>
            <person name="Vavikolanu K."/>
            <person name="Aluvathingal J."/>
            <person name="Nadendla S."/>
            <person name="Sichtig H."/>
        </authorList>
    </citation>
    <scope>NUCLEOTIDE SEQUENCE</scope>
    <source>
        <strain evidence="6">FDAARGOS_390</strain>
    </source>
</reference>
<dbReference type="EMBL" id="JPGG01000015">
    <property type="protein sequence ID" value="KGC17060.1"/>
    <property type="molecule type" value="Genomic_DNA"/>
</dbReference>
<evidence type="ECO:0000256" key="2">
    <source>
        <dbReference type="ARBA" id="ARBA00023186"/>
    </source>
</evidence>
<dbReference type="HAMAP" id="MF_01384">
    <property type="entry name" value="UreD"/>
    <property type="match status" value="1"/>
</dbReference>
<dbReference type="Pfam" id="PF01774">
    <property type="entry name" value="UreD"/>
    <property type="match status" value="1"/>
</dbReference>
<dbReference type="OrthoDB" id="9798842at2"/>
<evidence type="ECO:0000313" key="9">
    <source>
        <dbReference type="Proteomes" id="UP000220629"/>
    </source>
</evidence>
<dbReference type="Proteomes" id="UP000220629">
    <property type="component" value="Unassembled WGS sequence"/>
</dbReference>